<dbReference type="InterPro" id="IPR017476">
    <property type="entry name" value="UDP-Glc/GDP-Man"/>
</dbReference>
<sequence>MGKRFDGLSESRPLSIHVDELVRRLSTRTATVGIIGLGYVGLPLAVEFAAAFPKVLGFDINPERVVLLNSGRSHIRDVPEERVATLLGNGRFECSSDFARLAECDAVVLCVPTPLGVGNLPDLTCIFDAAEQVAGALRQGQLVVLESTTYPGTTEEALVPILERSNLALDRDFLAAFSPERIDPGRDLPLRQIPKIIGGCSERSGNAAQILYDAIFEETHVVSSARAAETVKLLENTFRLVNIGFINEFARLCRQLNIDSAEVIAAASTKPFGFMPFQPGPGVGGHCIPLDPHYLAWESKRQGFTSRFIELAEDVNSQMPAHVVELVAAALNESRKSLRDAHILVVGVAYKKNIDDTRRSPAVAVIDRLRMRGAMVSYHDPYVAELNGRHNDWPEWRPRVIVPYERRSGDRHRETSSLRRRRVDTLESVPLDPSHVARADCVVILTDHDSIDYQILLDNAALIVDTRQAIARDKAAASSATVYGL</sequence>
<dbReference type="EMBL" id="CABO01000028">
    <property type="protein sequence ID" value="CBI01977.1"/>
    <property type="molecule type" value="Genomic_DNA"/>
</dbReference>
<dbReference type="Gene3D" id="3.40.50.720">
    <property type="entry name" value="NAD(P)-binding Rossmann-like Domain"/>
    <property type="match status" value="2"/>
</dbReference>
<comment type="caution">
    <text evidence="4">The sequence shown here is derived from an EMBL/GenBank/DDBJ whole genome shotgun (WGS) entry which is preliminary data.</text>
</comment>
<dbReference type="GO" id="GO:0000271">
    <property type="term" value="P:polysaccharide biosynthetic process"/>
    <property type="evidence" value="ECO:0007669"/>
    <property type="project" value="InterPro"/>
</dbReference>
<dbReference type="PANTHER" id="PTHR43491">
    <property type="entry name" value="UDP-N-ACETYL-D-MANNOSAMINE DEHYDROGENASE"/>
    <property type="match status" value="1"/>
</dbReference>
<gene>
    <name evidence="4" type="ORF">CARN4_2172</name>
</gene>
<keyword evidence="1 4" id="KW-0560">Oxidoreductase</keyword>
<name>E6Q418_9ZZZZ</name>
<dbReference type="Pfam" id="PF03720">
    <property type="entry name" value="UDPG_MGDP_dh_C"/>
    <property type="match status" value="1"/>
</dbReference>
<evidence type="ECO:0000313" key="4">
    <source>
        <dbReference type="EMBL" id="CBI01977.1"/>
    </source>
</evidence>
<proteinExistence type="predicted"/>
<dbReference type="SMART" id="SM00984">
    <property type="entry name" value="UDPG_MGDP_dh_C"/>
    <property type="match status" value="1"/>
</dbReference>
<reference evidence="4" key="1">
    <citation type="submission" date="2009-10" db="EMBL/GenBank/DDBJ databases">
        <title>Diversity of trophic interactions inside an arsenic-rich microbial ecosystem.</title>
        <authorList>
            <person name="Bertin P.N."/>
            <person name="Heinrich-Salmeron A."/>
            <person name="Pelletier E."/>
            <person name="Goulhen-Chollet F."/>
            <person name="Arsene-Ploetze F."/>
            <person name="Gallien S."/>
            <person name="Calteau A."/>
            <person name="Vallenet D."/>
            <person name="Casiot C."/>
            <person name="Chane-Woon-Ming B."/>
            <person name="Giloteaux L."/>
            <person name="Barakat M."/>
            <person name="Bonnefoy V."/>
            <person name="Bruneel O."/>
            <person name="Chandler M."/>
            <person name="Cleiss J."/>
            <person name="Duran R."/>
            <person name="Elbaz-Poulichet F."/>
            <person name="Fonknechten N."/>
            <person name="Lauga B."/>
            <person name="Mornico D."/>
            <person name="Ortet P."/>
            <person name="Schaeffer C."/>
            <person name="Siguier P."/>
            <person name="Alexander Thil Smith A."/>
            <person name="Van Dorsselaer A."/>
            <person name="Weissenbach J."/>
            <person name="Medigue C."/>
            <person name="Le Paslier D."/>
        </authorList>
    </citation>
    <scope>NUCLEOTIDE SEQUENCE</scope>
</reference>
<accession>E6Q418</accession>
<dbReference type="InterPro" id="IPR008927">
    <property type="entry name" value="6-PGluconate_DH-like_C_sf"/>
</dbReference>
<organism evidence="4">
    <name type="scientific">mine drainage metagenome</name>
    <dbReference type="NCBI Taxonomy" id="410659"/>
    <lineage>
        <taxon>unclassified sequences</taxon>
        <taxon>metagenomes</taxon>
        <taxon>ecological metagenomes</taxon>
    </lineage>
</organism>
<dbReference type="GO" id="GO:0016628">
    <property type="term" value="F:oxidoreductase activity, acting on the CH-CH group of donors, NAD or NADP as acceptor"/>
    <property type="evidence" value="ECO:0007669"/>
    <property type="project" value="InterPro"/>
</dbReference>
<dbReference type="SUPFAM" id="SSF51735">
    <property type="entry name" value="NAD(P)-binding Rossmann-fold domains"/>
    <property type="match status" value="1"/>
</dbReference>
<dbReference type="PIRSF" id="PIRSF000124">
    <property type="entry name" value="UDPglc_GDPman_dh"/>
    <property type="match status" value="1"/>
</dbReference>
<evidence type="ECO:0000256" key="1">
    <source>
        <dbReference type="ARBA" id="ARBA00023002"/>
    </source>
</evidence>
<dbReference type="SUPFAM" id="SSF48179">
    <property type="entry name" value="6-phosphogluconate dehydrogenase C-terminal domain-like"/>
    <property type="match status" value="1"/>
</dbReference>
<dbReference type="AlphaFoldDB" id="E6Q418"/>
<dbReference type="NCBIfam" id="TIGR03026">
    <property type="entry name" value="NDP-sugDHase"/>
    <property type="match status" value="1"/>
</dbReference>
<dbReference type="Pfam" id="PF00984">
    <property type="entry name" value="UDPG_MGDP_dh"/>
    <property type="match status" value="1"/>
</dbReference>
<dbReference type="EC" id="1.1.1.22" evidence="4"/>
<dbReference type="InterPro" id="IPR036220">
    <property type="entry name" value="UDP-Glc/GDP-Man_DH_C_sf"/>
</dbReference>
<dbReference type="PANTHER" id="PTHR43491:SF1">
    <property type="entry name" value="UDP-N-ACETYL-D-MANNOSAMINE DEHYDROGENASE"/>
    <property type="match status" value="1"/>
</dbReference>
<dbReference type="InterPro" id="IPR036291">
    <property type="entry name" value="NAD(P)-bd_dom_sf"/>
</dbReference>
<dbReference type="InterPro" id="IPR028359">
    <property type="entry name" value="UDP_ManNAc/GlcNAc_DH"/>
</dbReference>
<feature type="domain" description="UDP-glucose/GDP-mannose dehydrogenase C-terminal" evidence="3">
    <location>
        <begin position="344"/>
        <end position="472"/>
    </location>
</feature>
<evidence type="ECO:0000259" key="3">
    <source>
        <dbReference type="SMART" id="SM00984"/>
    </source>
</evidence>
<protein>
    <submittedName>
        <fullName evidence="4">UDP-glucose 6-dehydrogenase</fullName>
        <ecNumber evidence="4">1.1.1.22</ecNumber>
    </submittedName>
</protein>
<keyword evidence="2" id="KW-0520">NAD</keyword>
<dbReference type="SUPFAM" id="SSF52413">
    <property type="entry name" value="UDP-glucose/GDP-mannose dehydrogenase C-terminal domain"/>
    <property type="match status" value="1"/>
</dbReference>
<dbReference type="PIRSF" id="PIRSF500136">
    <property type="entry name" value="UDP_ManNAc_DH"/>
    <property type="match status" value="1"/>
</dbReference>
<dbReference type="InterPro" id="IPR014027">
    <property type="entry name" value="UDP-Glc/GDP-Man_DH_C"/>
</dbReference>
<evidence type="ECO:0000256" key="2">
    <source>
        <dbReference type="ARBA" id="ARBA00023027"/>
    </source>
</evidence>
<dbReference type="InterPro" id="IPR014026">
    <property type="entry name" value="UDP-Glc/GDP-Man_DH_dimer"/>
</dbReference>
<dbReference type="GO" id="GO:0051287">
    <property type="term" value="F:NAD binding"/>
    <property type="evidence" value="ECO:0007669"/>
    <property type="project" value="InterPro"/>
</dbReference>
<dbReference type="InterPro" id="IPR001732">
    <property type="entry name" value="UDP-Glc/GDP-Man_DH_N"/>
</dbReference>
<dbReference type="GO" id="GO:0003979">
    <property type="term" value="F:UDP-glucose 6-dehydrogenase activity"/>
    <property type="evidence" value="ECO:0007669"/>
    <property type="project" value="UniProtKB-EC"/>
</dbReference>
<dbReference type="Pfam" id="PF03721">
    <property type="entry name" value="UDPG_MGDP_dh_N"/>
    <property type="match status" value="1"/>
</dbReference>